<evidence type="ECO:0000256" key="1">
    <source>
        <dbReference type="SAM" id="MobiDB-lite"/>
    </source>
</evidence>
<dbReference type="Proteomes" id="UP000684084">
    <property type="component" value="Unassembled WGS sequence"/>
</dbReference>
<proteinExistence type="predicted"/>
<protein>
    <submittedName>
        <fullName evidence="2">Uncharacterized protein</fullName>
    </submittedName>
</protein>
<name>A0A915ZI69_9GLOM</name>
<dbReference type="EMBL" id="CAGKOT010000038">
    <property type="protein sequence ID" value="CAB5378222.1"/>
    <property type="molecule type" value="Genomic_DNA"/>
</dbReference>
<sequence>MSNIIEMAQSFNCLLLNSDILIPVSFFNDNIEKCTFLQQGDHQQKVYLSELTGVLLKNDICSKANVNSNNTKLWKVNVKKSEIKDKNVSTEEDIEKKLGGKEMELQELFEEYFQDELDHKNFKASNIHIIAIISATDSLEWSIDLLDTSTVVSNVDAILADFRELFKRCCCEKLKLPIFKPDKAHPYYNAIRDLQIPSNPKYKQRPLLFMNDLPTINGNDGLTDTTVLEDLSQIKEIMIVLGTSGSGKTRTLIELLCKKYGIYFTGLVKENPGSGDLRDIFETITLEFRKVPEYFLDVEIRKLISNILAIVNQETLPVILDEAQELIDRFQNKFTSTTDKDKSRPLYSLVIRAFTISGICVIPSGTGLTMKSVLDIGSHTLKGATWNHEDLIVIKNEFGSTKMLRNFLSKFGFPFDDHQDIMWWFVGRVRFATTFVEEWLNNNYGIDELFAKFKGYYTDPDSNKSIMVKIVNRTNNDTIRQGIRNNLKEGESEVDILSLLERAVIKNWFDGLNSIIVEKESALELFEYGVALLHREKDSKLQIIISEPLVIDMGILWELLIPNAIIKLFQDEGVRDIFKKPLPYNDWKIYEPPNGSLSVLATRSTSDYTLPNFLENPVSPFFYPENVAGPDVVTVMCPVDSDKKYLVLIQAKFRLKNKGDVLLTTDPKKFYHTRPENKGVEAKLLKGKVYEISYDKVTKLIKKNYDGIFRIFISYPAEVTLKEEIEAKEMEVEEEEWVAIIDASNCNRIFEEKHIEMFKELKNPGKRNFDNGQNSSNKKPKALAEVNEAEVNEQHEK</sequence>
<accession>A0A915ZI69</accession>
<evidence type="ECO:0000313" key="2">
    <source>
        <dbReference type="EMBL" id="CAB5378222.1"/>
    </source>
</evidence>
<gene>
    <name evidence="2" type="ORF">CHRIB12_LOCUS16137</name>
</gene>
<dbReference type="AlphaFoldDB" id="A0A915ZI69"/>
<dbReference type="OrthoDB" id="2353769at2759"/>
<organism evidence="2 3">
    <name type="scientific">Rhizophagus irregularis</name>
    <dbReference type="NCBI Taxonomy" id="588596"/>
    <lineage>
        <taxon>Eukaryota</taxon>
        <taxon>Fungi</taxon>
        <taxon>Fungi incertae sedis</taxon>
        <taxon>Mucoromycota</taxon>
        <taxon>Glomeromycotina</taxon>
        <taxon>Glomeromycetes</taxon>
        <taxon>Glomerales</taxon>
        <taxon>Glomeraceae</taxon>
        <taxon>Rhizophagus</taxon>
    </lineage>
</organism>
<feature type="region of interest" description="Disordered" evidence="1">
    <location>
        <begin position="762"/>
        <end position="797"/>
    </location>
</feature>
<dbReference type="VEuPathDB" id="FungiDB:RhiirFUN_019847"/>
<evidence type="ECO:0000313" key="3">
    <source>
        <dbReference type="Proteomes" id="UP000684084"/>
    </source>
</evidence>
<comment type="caution">
    <text evidence="2">The sequence shown here is derived from an EMBL/GenBank/DDBJ whole genome shotgun (WGS) entry which is preliminary data.</text>
</comment>
<reference evidence="2" key="1">
    <citation type="submission" date="2020-05" db="EMBL/GenBank/DDBJ databases">
        <authorList>
            <person name="Rincon C."/>
            <person name="Sanders R I."/>
            <person name="Robbins C."/>
            <person name="Chaturvedi A."/>
        </authorList>
    </citation>
    <scope>NUCLEOTIDE SEQUENCE</scope>
    <source>
        <strain evidence="2">CHB12</strain>
    </source>
</reference>